<dbReference type="InterPro" id="IPR037635">
    <property type="entry name" value="VTS1_SAM"/>
</dbReference>
<evidence type="ECO:0000256" key="6">
    <source>
        <dbReference type="ARBA" id="ARBA00022741"/>
    </source>
</evidence>
<dbReference type="EMBL" id="BJWK01000003">
    <property type="protein sequence ID" value="GEM07236.1"/>
    <property type="molecule type" value="Genomic_DNA"/>
</dbReference>
<reference evidence="15 16" key="1">
    <citation type="submission" date="2019-07" db="EMBL/GenBank/DDBJ databases">
        <title>Rhodotorula toruloides NBRC10032 genome sequencing.</title>
        <authorList>
            <person name="Shida Y."/>
            <person name="Takaku H."/>
            <person name="Ogasawara W."/>
            <person name="Mori K."/>
        </authorList>
    </citation>
    <scope>NUCLEOTIDE SEQUENCE [LARGE SCALE GENOMIC DNA]</scope>
    <source>
        <strain evidence="15 16">NBRC10032</strain>
    </source>
</reference>
<dbReference type="InterPro" id="IPR033379">
    <property type="entry name" value="Acid_Pase_AS"/>
</dbReference>
<keyword evidence="4" id="KW-0813">Transport</keyword>
<proteinExistence type="inferred from homology"/>
<keyword evidence="7" id="KW-0694">RNA-binding</keyword>
<dbReference type="Pfam" id="PF25479">
    <property type="entry name" value="Vts1"/>
    <property type="match status" value="1"/>
</dbReference>
<dbReference type="CDD" id="cd07061">
    <property type="entry name" value="HP_HAP_like"/>
    <property type="match status" value="1"/>
</dbReference>
<evidence type="ECO:0000256" key="2">
    <source>
        <dbReference type="ARBA" id="ARBA00004514"/>
    </source>
</evidence>
<sequence length="1289" mass="133244">MDIFALPNSGYALADALLSSFSLLILIVLSLTSGAVSLRSLAGHAGVTAIEHKAADVPLPAYIARNLGPYSPYYRSDMYQHVPAGCVIDQVSVLQRHGARLPTANAGRRIAASVAKLQGASSFSSNLSFVRSYRSNTTLNDNACPLTPDLSLDQLTWLATFAANATARLNAQAPGANLESSDVLNLMQLCGFETVYEGEVSLFCGLFTLDEFAAFEYYYDLDKYYRNGYGNPLGAVQGVGYINELLSRLTNNPHYSMSDRTQTNQTLNRNPSTFPLSGVGIYADFSHDDQVVSIVAAMGLNHGTRLEGSGPLKDGEERWVTSQVVPFAGRLVTVRVKCGSDTFVRFCINDQLQLPTFCHRYNLETGLCSLSHFVASQAYARSNGNGDWEKVNMASATATQRSGLPADQQPPHSAGGVAPRPFTLSSNLAISGPGRAGSVASESGTSSMPKYRASIGVPGAGGTGQAGGHGHGGGSASANWRAVSPGRASTGGVGLGAAVGGGMRPASELLGVGQAGQALNSFQSSDTIDRWFEDLQQYEATLEEMAAASLDANFKEELSAIEQWFRVLSEAERTAALYSLLQNATPLQTRFFITVLQQMARQDPVQAALLSPANPSQLTFESQIESKLASLGLSKSPASPAMRQFARQSLSASNGGPMPTSPAPDSLLSPDSSTAASTLANQRAKLKASARTSAPADLLLSAGNTLGEGLKGPLWSKEEVLRERSPSPRPHSTGSDSAGQQQQPSSSASLSSSTMPATAQFLRSPALDASFDQLSPAIGGSWASMVNTPLVPMFGKGETMETGNFGTPSLGASWNGASPNPNGGIVLDDVKKYRRSARMSGLSGGALAGMYEEPSGANAGGTGAASLGSSTAADRANSAATAQKRIQDQLQAVQHLKNMQQSAVNLGLGALSNPASPNVAAGTSSIGPSSGVGGSRLTSTGALSSPGLQQTAMAAQQNWRNANAAHLPPPSPNNNAHYGNSGAHLHAQHDAYGASPALNGLGVGNGGLSPNLGLGVGNGAPPSPNTAASVQAQAQAQLASLIALQQQMMQQQAQLQNLANLQGLNGLGMGLGNQGLGVGAIGGFGSQLSPRLGGGVGGGPGASPSGFGTFGFGGAPNGMMHSPRRSPRPHGSDRSPNFGSSFGSHASRPGCNGVNSASSGGNPQQTPGSGANPDEPLDMNLLGDTPAWLRSLRLHKYTPNFEGVGWKEMVLLGDKDLEDKGVSALGARRKLLKVFETVRGKTGMALPGDGAEASSPIDSVKDDVPVSPVDSNHASSDANNGQEEREESA</sequence>
<evidence type="ECO:0000256" key="11">
    <source>
        <dbReference type="ARBA" id="ARBA00054767"/>
    </source>
</evidence>
<dbReference type="GO" id="GO:0015031">
    <property type="term" value="P:protein transport"/>
    <property type="evidence" value="ECO:0007669"/>
    <property type="project" value="UniProtKB-KW"/>
</dbReference>
<dbReference type="InterPro" id="IPR029033">
    <property type="entry name" value="His_PPase_superfam"/>
</dbReference>
<comment type="similarity">
    <text evidence="3">Belongs to the VTS1 family.</text>
</comment>
<dbReference type="GO" id="GO:0000932">
    <property type="term" value="C:P-body"/>
    <property type="evidence" value="ECO:0007669"/>
    <property type="project" value="UniProtKB-SubCell"/>
</dbReference>
<feature type="region of interest" description="Disordered" evidence="13">
    <location>
        <begin position="397"/>
        <end position="420"/>
    </location>
</feature>
<evidence type="ECO:0000256" key="13">
    <source>
        <dbReference type="SAM" id="MobiDB-lite"/>
    </source>
</evidence>
<keyword evidence="5" id="KW-0963">Cytoplasm</keyword>
<evidence type="ECO:0000313" key="15">
    <source>
        <dbReference type="EMBL" id="GEM07236.1"/>
    </source>
</evidence>
<feature type="region of interest" description="Disordered" evidence="13">
    <location>
        <begin position="1245"/>
        <end position="1289"/>
    </location>
</feature>
<gene>
    <name evidence="15" type="ORF">Rt10032_c03g1253</name>
</gene>
<feature type="domain" description="SAM" evidence="14">
    <location>
        <begin position="1188"/>
        <end position="1241"/>
    </location>
</feature>
<dbReference type="Gene3D" id="3.40.50.1240">
    <property type="entry name" value="Phosphoglycerate mutase-like"/>
    <property type="match status" value="1"/>
</dbReference>
<evidence type="ECO:0000256" key="1">
    <source>
        <dbReference type="ARBA" id="ARBA00004201"/>
    </source>
</evidence>
<evidence type="ECO:0000256" key="8">
    <source>
        <dbReference type="ARBA" id="ARBA00022927"/>
    </source>
</evidence>
<accession>A0A511KBD0</accession>
<feature type="compositionally biased region" description="Polar residues" evidence="13">
    <location>
        <begin position="1153"/>
        <end position="1169"/>
    </location>
</feature>
<evidence type="ECO:0000259" key="14">
    <source>
        <dbReference type="PROSITE" id="PS50105"/>
    </source>
</evidence>
<feature type="region of interest" description="Disordered" evidence="13">
    <location>
        <begin position="1095"/>
        <end position="1179"/>
    </location>
</feature>
<feature type="region of interest" description="Disordered" evidence="13">
    <location>
        <begin position="963"/>
        <end position="982"/>
    </location>
</feature>
<feature type="compositionally biased region" description="Basic and acidic residues" evidence="13">
    <location>
        <begin position="716"/>
        <end position="726"/>
    </location>
</feature>
<feature type="compositionally biased region" description="Low complexity" evidence="13">
    <location>
        <begin position="663"/>
        <end position="680"/>
    </location>
</feature>
<dbReference type="InterPro" id="IPR050897">
    <property type="entry name" value="SMAUG/VTS1_RNA-bind"/>
</dbReference>
<feature type="compositionally biased region" description="Gly residues" evidence="13">
    <location>
        <begin position="458"/>
        <end position="475"/>
    </location>
</feature>
<dbReference type="SUPFAM" id="SSF53254">
    <property type="entry name" value="Phosphoglycerate mutase-like"/>
    <property type="match status" value="1"/>
</dbReference>
<feature type="region of interest" description="Disordered" evidence="13">
    <location>
        <begin position="649"/>
        <end position="680"/>
    </location>
</feature>
<dbReference type="GO" id="GO:0005829">
    <property type="term" value="C:cytosol"/>
    <property type="evidence" value="ECO:0007669"/>
    <property type="project" value="UniProtKB-SubCell"/>
</dbReference>
<dbReference type="Pfam" id="PF07647">
    <property type="entry name" value="SAM_2"/>
    <property type="match status" value="1"/>
</dbReference>
<name>A0A511KBD0_RHOTO</name>
<dbReference type="PANTHER" id="PTHR12515:SF5">
    <property type="entry name" value="PROTEIN SMAUG"/>
    <property type="match status" value="1"/>
</dbReference>
<evidence type="ECO:0000256" key="10">
    <source>
        <dbReference type="ARBA" id="ARBA00024136"/>
    </source>
</evidence>
<evidence type="ECO:0000256" key="4">
    <source>
        <dbReference type="ARBA" id="ARBA00022448"/>
    </source>
</evidence>
<feature type="compositionally biased region" description="Polar residues" evidence="13">
    <location>
        <begin position="1272"/>
        <end position="1281"/>
    </location>
</feature>
<keyword evidence="6" id="KW-0547">Nucleotide-binding</keyword>
<dbReference type="GO" id="GO:0003729">
    <property type="term" value="F:mRNA binding"/>
    <property type="evidence" value="ECO:0007669"/>
    <property type="project" value="InterPro"/>
</dbReference>
<feature type="region of interest" description="Disordered" evidence="13">
    <location>
        <begin position="433"/>
        <end position="485"/>
    </location>
</feature>
<keyword evidence="8" id="KW-0653">Protein transport</keyword>
<feature type="region of interest" description="Disordered" evidence="13">
    <location>
        <begin position="709"/>
        <end position="756"/>
    </location>
</feature>
<dbReference type="CDD" id="cd09556">
    <property type="entry name" value="SAM_VTS1_fungal"/>
    <property type="match status" value="1"/>
</dbReference>
<evidence type="ECO:0000256" key="12">
    <source>
        <dbReference type="ARBA" id="ARBA00073291"/>
    </source>
</evidence>
<dbReference type="PROSITE" id="PS50105">
    <property type="entry name" value="SAM_DOMAIN"/>
    <property type="match status" value="1"/>
</dbReference>
<dbReference type="Gene3D" id="1.10.150.50">
    <property type="entry name" value="Transcription Factor, Ets-1"/>
    <property type="match status" value="1"/>
</dbReference>
<dbReference type="Proteomes" id="UP000321518">
    <property type="component" value="Unassembled WGS sequence"/>
</dbReference>
<feature type="region of interest" description="Disordered" evidence="13">
    <location>
        <begin position="916"/>
        <end position="944"/>
    </location>
</feature>
<evidence type="ECO:0000313" key="16">
    <source>
        <dbReference type="Proteomes" id="UP000321518"/>
    </source>
</evidence>
<dbReference type="InterPro" id="IPR057327">
    <property type="entry name" value="Vts1_dom"/>
</dbReference>
<comment type="function">
    <text evidence="11">RNA-binding protein involved in post-transcriptional regulation through transcript degradation.</text>
</comment>
<comment type="subunit">
    <text evidence="9">Monomer. Binds to RNA.</text>
</comment>
<organism evidence="15 16">
    <name type="scientific">Rhodotorula toruloides</name>
    <name type="common">Yeast</name>
    <name type="synonym">Rhodosporidium toruloides</name>
    <dbReference type="NCBI Taxonomy" id="5286"/>
    <lineage>
        <taxon>Eukaryota</taxon>
        <taxon>Fungi</taxon>
        <taxon>Dikarya</taxon>
        <taxon>Basidiomycota</taxon>
        <taxon>Pucciniomycotina</taxon>
        <taxon>Microbotryomycetes</taxon>
        <taxon>Sporidiobolales</taxon>
        <taxon>Sporidiobolaceae</taxon>
        <taxon>Rhodotorula</taxon>
    </lineage>
</organism>
<protein>
    <recommendedName>
        <fullName evidence="10">RNA-binding protein VTS1</fullName>
    </recommendedName>
    <alternativeName>
        <fullName evidence="12">RNA-binding protein vts1</fullName>
    </alternativeName>
</protein>
<dbReference type="InterPro" id="IPR001660">
    <property type="entry name" value="SAM"/>
</dbReference>
<feature type="compositionally biased region" description="Low complexity" evidence="13">
    <location>
        <begin position="735"/>
        <end position="753"/>
    </location>
</feature>
<dbReference type="PANTHER" id="PTHR12515">
    <property type="entry name" value="STERILE ALPHA MOTIF DOMAIN CONTAINING PROTEIN 4-RELATED"/>
    <property type="match status" value="1"/>
</dbReference>
<dbReference type="PROSITE" id="PS00616">
    <property type="entry name" value="HIS_ACID_PHOSPHAT_1"/>
    <property type="match status" value="1"/>
</dbReference>
<evidence type="ECO:0000256" key="7">
    <source>
        <dbReference type="ARBA" id="ARBA00022884"/>
    </source>
</evidence>
<dbReference type="SUPFAM" id="SSF47769">
    <property type="entry name" value="SAM/Pointed domain"/>
    <property type="match status" value="1"/>
</dbReference>
<dbReference type="OrthoDB" id="2155283at2759"/>
<dbReference type="Pfam" id="PF00328">
    <property type="entry name" value="His_Phos_2"/>
    <property type="match status" value="1"/>
</dbReference>
<evidence type="ECO:0000256" key="9">
    <source>
        <dbReference type="ARBA" id="ARBA00024046"/>
    </source>
</evidence>
<evidence type="ECO:0000256" key="5">
    <source>
        <dbReference type="ARBA" id="ARBA00022490"/>
    </source>
</evidence>
<dbReference type="InterPro" id="IPR013761">
    <property type="entry name" value="SAM/pointed_sf"/>
</dbReference>
<evidence type="ECO:0000256" key="3">
    <source>
        <dbReference type="ARBA" id="ARBA00007325"/>
    </source>
</evidence>
<comment type="subcellular location">
    <subcellularLocation>
        <location evidence="1">Cytoplasm</location>
        <location evidence="1">P-body</location>
    </subcellularLocation>
    <subcellularLocation>
        <location evidence="2">Cytoplasm</location>
        <location evidence="2">Cytosol</location>
    </subcellularLocation>
</comment>
<feature type="compositionally biased region" description="Polar residues" evidence="13">
    <location>
        <begin position="1134"/>
        <end position="1144"/>
    </location>
</feature>
<dbReference type="FunFam" id="1.10.150.50:FF:000033">
    <property type="entry name" value="Protein vts1, variant"/>
    <property type="match status" value="1"/>
</dbReference>
<dbReference type="SMART" id="SM00454">
    <property type="entry name" value="SAM"/>
    <property type="match status" value="1"/>
</dbReference>
<dbReference type="GO" id="GO:0000166">
    <property type="term" value="F:nucleotide binding"/>
    <property type="evidence" value="ECO:0007669"/>
    <property type="project" value="UniProtKB-KW"/>
</dbReference>
<dbReference type="GO" id="GO:0000289">
    <property type="term" value="P:nuclear-transcribed mRNA poly(A) tail shortening"/>
    <property type="evidence" value="ECO:0007669"/>
    <property type="project" value="TreeGrafter"/>
</dbReference>
<comment type="caution">
    <text evidence="15">The sequence shown here is derived from an EMBL/GenBank/DDBJ whole genome shotgun (WGS) entry which is preliminary data.</text>
</comment>
<dbReference type="InterPro" id="IPR000560">
    <property type="entry name" value="His_Pase_clade-2"/>
</dbReference>